<protein>
    <recommendedName>
        <fullName evidence="4">Transmembrane protein</fullName>
    </recommendedName>
</protein>
<proteinExistence type="predicted"/>
<dbReference type="AlphaFoldDB" id="A0A8H2XUG0"/>
<keyword evidence="1" id="KW-1133">Transmembrane helix</keyword>
<feature type="transmembrane region" description="Helical" evidence="1">
    <location>
        <begin position="33"/>
        <end position="52"/>
    </location>
</feature>
<organism evidence="2 3">
    <name type="scientific">Rhizoctonia solani</name>
    <dbReference type="NCBI Taxonomy" id="456999"/>
    <lineage>
        <taxon>Eukaryota</taxon>
        <taxon>Fungi</taxon>
        <taxon>Dikarya</taxon>
        <taxon>Basidiomycota</taxon>
        <taxon>Agaricomycotina</taxon>
        <taxon>Agaricomycetes</taxon>
        <taxon>Cantharellales</taxon>
        <taxon>Ceratobasidiaceae</taxon>
        <taxon>Rhizoctonia</taxon>
    </lineage>
</organism>
<gene>
    <name evidence="2" type="ORF">RDB_LOCUS72795</name>
</gene>
<comment type="caution">
    <text evidence="2">The sequence shown here is derived from an EMBL/GenBank/DDBJ whole genome shotgun (WGS) entry which is preliminary data.</text>
</comment>
<accession>A0A8H2XUG0</accession>
<evidence type="ECO:0008006" key="4">
    <source>
        <dbReference type="Google" id="ProtNLM"/>
    </source>
</evidence>
<dbReference type="Proteomes" id="UP000663841">
    <property type="component" value="Unassembled WGS sequence"/>
</dbReference>
<sequence>MSSFPLASTQLQVVVFSASPHSIITIMLISPKSVLLTLVAFVAAVGAVPTTLDERCHLTNRVCNPHTAETCPRCCFPEQCIGKPCEVDCDVFG</sequence>
<evidence type="ECO:0000256" key="1">
    <source>
        <dbReference type="SAM" id="Phobius"/>
    </source>
</evidence>
<name>A0A8H2XUG0_9AGAM</name>
<reference evidence="2" key="1">
    <citation type="submission" date="2021-01" db="EMBL/GenBank/DDBJ databases">
        <authorList>
            <person name="Kaushik A."/>
        </authorList>
    </citation>
    <scope>NUCLEOTIDE SEQUENCE</scope>
    <source>
        <strain evidence="2">AG3-T5</strain>
    </source>
</reference>
<evidence type="ECO:0000313" key="2">
    <source>
        <dbReference type="EMBL" id="CAE6433887.1"/>
    </source>
</evidence>
<keyword evidence="1" id="KW-0812">Transmembrane</keyword>
<evidence type="ECO:0000313" key="3">
    <source>
        <dbReference type="Proteomes" id="UP000663841"/>
    </source>
</evidence>
<keyword evidence="1" id="KW-0472">Membrane</keyword>
<dbReference type="EMBL" id="CAJMWW010000086">
    <property type="protein sequence ID" value="CAE6433887.1"/>
    <property type="molecule type" value="Genomic_DNA"/>
</dbReference>